<dbReference type="EC" id="2.5.1.6" evidence="10"/>
<organism evidence="16 17">
    <name type="scientific">Gordonia phosphorivorans</name>
    <dbReference type="NCBI Taxonomy" id="1056982"/>
    <lineage>
        <taxon>Bacteria</taxon>
        <taxon>Bacillati</taxon>
        <taxon>Actinomycetota</taxon>
        <taxon>Actinomycetes</taxon>
        <taxon>Mycobacteriales</taxon>
        <taxon>Gordoniaceae</taxon>
        <taxon>Gordonia</taxon>
    </lineage>
</organism>
<evidence type="ECO:0000256" key="2">
    <source>
        <dbReference type="ARBA" id="ARBA00009685"/>
    </source>
</evidence>
<evidence type="ECO:0000256" key="12">
    <source>
        <dbReference type="RuleBase" id="RU004462"/>
    </source>
</evidence>
<reference evidence="16 17" key="1">
    <citation type="submission" date="2024-09" db="EMBL/GenBank/DDBJ databases">
        <authorList>
            <person name="Sun Q."/>
            <person name="Mori K."/>
        </authorList>
    </citation>
    <scope>NUCLEOTIDE SEQUENCE [LARGE SCALE GENOMIC DNA]</scope>
    <source>
        <strain evidence="16 17">CCM 7957</strain>
    </source>
</reference>
<evidence type="ECO:0000259" key="13">
    <source>
        <dbReference type="Pfam" id="PF00438"/>
    </source>
</evidence>
<evidence type="ECO:0000256" key="8">
    <source>
        <dbReference type="ARBA" id="ARBA00022842"/>
    </source>
</evidence>
<feature type="domain" description="S-adenosylmethionine synthetase central" evidence="14">
    <location>
        <begin position="128"/>
        <end position="250"/>
    </location>
</feature>
<proteinExistence type="inferred from homology"/>
<evidence type="ECO:0000256" key="11">
    <source>
        <dbReference type="RuleBase" id="RU000542"/>
    </source>
</evidence>
<feature type="region of interest" description="Flexible loop" evidence="10">
    <location>
        <begin position="102"/>
        <end position="112"/>
    </location>
</feature>
<dbReference type="Pfam" id="PF00438">
    <property type="entry name" value="S-AdoMet_synt_N"/>
    <property type="match status" value="1"/>
</dbReference>
<feature type="binding site" evidence="10">
    <location>
        <position position="281"/>
    </location>
    <ligand>
        <name>ATP</name>
        <dbReference type="ChEBI" id="CHEBI:30616"/>
        <note>ligand shared between two neighboring subunits</note>
    </ligand>
</feature>
<evidence type="ECO:0000256" key="4">
    <source>
        <dbReference type="ARBA" id="ARBA00022679"/>
    </source>
</evidence>
<comment type="subcellular location">
    <subcellularLocation>
        <location evidence="10 11">Cytoplasm</location>
    </subcellularLocation>
</comment>
<evidence type="ECO:0000256" key="9">
    <source>
        <dbReference type="ARBA" id="ARBA00022958"/>
    </source>
</evidence>
<feature type="binding site" evidence="10">
    <location>
        <position position="258"/>
    </location>
    <ligand>
        <name>L-methionine</name>
        <dbReference type="ChEBI" id="CHEBI:57844"/>
        <note>ligand shared between two neighboring subunits</note>
    </ligand>
</feature>
<evidence type="ECO:0000259" key="15">
    <source>
        <dbReference type="Pfam" id="PF02773"/>
    </source>
</evidence>
<evidence type="ECO:0000256" key="1">
    <source>
        <dbReference type="ARBA" id="ARBA00005224"/>
    </source>
</evidence>
<gene>
    <name evidence="10 16" type="primary">metK</name>
    <name evidence="16" type="ORF">ACFFJD_11030</name>
</gene>
<keyword evidence="7 10" id="KW-0067">ATP-binding</keyword>
<evidence type="ECO:0000313" key="16">
    <source>
        <dbReference type="EMBL" id="MFC0315380.1"/>
    </source>
</evidence>
<dbReference type="Pfam" id="PF02772">
    <property type="entry name" value="S-AdoMet_synt_M"/>
    <property type="match status" value="1"/>
</dbReference>
<keyword evidence="8 10" id="KW-0460">Magnesium</keyword>
<comment type="cofactor">
    <cofactor evidence="10">
        <name>K(+)</name>
        <dbReference type="ChEBI" id="CHEBI:29103"/>
    </cofactor>
    <text evidence="10">Binds 1 potassium ion per subunit.</text>
</comment>
<dbReference type="GO" id="GO:0004478">
    <property type="term" value="F:methionine adenosyltransferase activity"/>
    <property type="evidence" value="ECO:0007669"/>
    <property type="project" value="UniProtKB-EC"/>
</dbReference>
<keyword evidence="5 10" id="KW-0479">Metal-binding</keyword>
<feature type="binding site" evidence="10">
    <location>
        <position position="46"/>
    </location>
    <ligand>
        <name>K(+)</name>
        <dbReference type="ChEBI" id="CHEBI:29103"/>
    </ligand>
</feature>
<keyword evidence="6 10" id="KW-0547">Nucleotide-binding</keyword>
<dbReference type="Gene3D" id="3.30.300.10">
    <property type="match status" value="3"/>
</dbReference>
<dbReference type="CDD" id="cd18079">
    <property type="entry name" value="S-AdoMet_synt"/>
    <property type="match status" value="1"/>
</dbReference>
<name>A0ABV6H917_9ACTN</name>
<evidence type="ECO:0000313" key="17">
    <source>
        <dbReference type="Proteomes" id="UP001589783"/>
    </source>
</evidence>
<comment type="caution">
    <text evidence="10">Lacks conserved residue(s) required for the propagation of feature annotation.</text>
</comment>
<dbReference type="Proteomes" id="UP001589783">
    <property type="component" value="Unassembled WGS sequence"/>
</dbReference>
<keyword evidence="4 10" id="KW-0808">Transferase</keyword>
<keyword evidence="3 10" id="KW-0554">One-carbon metabolism</keyword>
<evidence type="ECO:0000256" key="6">
    <source>
        <dbReference type="ARBA" id="ARBA00022741"/>
    </source>
</evidence>
<protein>
    <recommendedName>
        <fullName evidence="10">S-adenosylmethionine synthase</fullName>
        <shortName evidence="10">AdoMet synthase</shortName>
        <ecNumber evidence="10">2.5.1.6</ecNumber>
    </recommendedName>
    <alternativeName>
        <fullName evidence="10">MAT</fullName>
    </alternativeName>
    <alternativeName>
        <fullName evidence="10">Methionine adenosyltransferase</fullName>
    </alternativeName>
</protein>
<dbReference type="SUPFAM" id="SSF55973">
    <property type="entry name" value="S-adenosylmethionine synthetase"/>
    <property type="match status" value="3"/>
</dbReference>
<keyword evidence="10" id="KW-0963">Cytoplasm</keyword>
<comment type="cofactor">
    <cofactor evidence="10">
        <name>Mg(2+)</name>
        <dbReference type="ChEBI" id="CHEBI:18420"/>
    </cofactor>
    <text evidence="10">Binds 2 divalent ions per subunit.</text>
</comment>
<dbReference type="PROSITE" id="PS00377">
    <property type="entry name" value="ADOMET_SYNTHASE_2"/>
    <property type="match status" value="1"/>
</dbReference>
<dbReference type="HAMAP" id="MF_00086">
    <property type="entry name" value="S_AdoMet_synth1"/>
    <property type="match status" value="1"/>
</dbReference>
<comment type="catalytic activity">
    <reaction evidence="10">
        <text>L-methionine + ATP + H2O = S-adenosyl-L-methionine + phosphate + diphosphate</text>
        <dbReference type="Rhea" id="RHEA:21080"/>
        <dbReference type="ChEBI" id="CHEBI:15377"/>
        <dbReference type="ChEBI" id="CHEBI:30616"/>
        <dbReference type="ChEBI" id="CHEBI:33019"/>
        <dbReference type="ChEBI" id="CHEBI:43474"/>
        <dbReference type="ChEBI" id="CHEBI:57844"/>
        <dbReference type="ChEBI" id="CHEBI:59789"/>
        <dbReference type="EC" id="2.5.1.6"/>
    </reaction>
</comment>
<feature type="binding site" evidence="10">
    <location>
        <position position="20"/>
    </location>
    <ligand>
        <name>Mg(2+)</name>
        <dbReference type="ChEBI" id="CHEBI:18420"/>
    </ligand>
</feature>
<comment type="pathway">
    <text evidence="1 10">Amino-acid biosynthesis; S-adenosyl-L-methionine biosynthesis; S-adenosyl-L-methionine from L-methionine: step 1/1.</text>
</comment>
<comment type="similarity">
    <text evidence="2 10 12">Belongs to the AdoMet synthase family.</text>
</comment>
<dbReference type="InterPro" id="IPR022629">
    <property type="entry name" value="S-AdoMet_synt_central"/>
</dbReference>
<feature type="binding site" description="in other chain" evidence="10">
    <location>
        <position position="59"/>
    </location>
    <ligand>
        <name>L-methionine</name>
        <dbReference type="ChEBI" id="CHEBI:57844"/>
        <note>ligand shared between two neighboring subunits</note>
    </ligand>
</feature>
<evidence type="ECO:0000256" key="5">
    <source>
        <dbReference type="ARBA" id="ARBA00022723"/>
    </source>
</evidence>
<comment type="function">
    <text evidence="10">Catalyzes the formation of S-adenosylmethionine (AdoMet) from methionine and ATP. The overall synthetic reaction is composed of two sequential steps, AdoMet formation and the subsequent tripolyphosphate hydrolysis which occurs prior to release of AdoMet from the enzyme.</text>
</comment>
<feature type="binding site" description="in other chain" evidence="10">
    <location>
        <begin position="177"/>
        <end position="179"/>
    </location>
    <ligand>
        <name>ATP</name>
        <dbReference type="ChEBI" id="CHEBI:30616"/>
        <note>ligand shared between two neighboring subunits</note>
    </ligand>
</feature>
<evidence type="ECO:0000256" key="3">
    <source>
        <dbReference type="ARBA" id="ARBA00022563"/>
    </source>
</evidence>
<dbReference type="InterPro" id="IPR022630">
    <property type="entry name" value="S-AdoMet_synt_C"/>
</dbReference>
<feature type="binding site" evidence="10">
    <location>
        <position position="285"/>
    </location>
    <ligand>
        <name>ATP</name>
        <dbReference type="ChEBI" id="CHEBI:30616"/>
        <note>ligand shared between two neighboring subunits</note>
    </ligand>
</feature>
<evidence type="ECO:0000259" key="14">
    <source>
        <dbReference type="Pfam" id="PF02772"/>
    </source>
</evidence>
<feature type="binding site" description="in other chain" evidence="10">
    <location>
        <begin position="264"/>
        <end position="265"/>
    </location>
    <ligand>
        <name>ATP</name>
        <dbReference type="ChEBI" id="CHEBI:30616"/>
        <note>ligand shared between two neighboring subunits</note>
    </ligand>
</feature>
<feature type="domain" description="S-adenosylmethionine synthetase C-terminal" evidence="15">
    <location>
        <begin position="252"/>
        <end position="391"/>
    </location>
</feature>
<dbReference type="EMBL" id="JBHLWV010000020">
    <property type="protein sequence ID" value="MFC0315380.1"/>
    <property type="molecule type" value="Genomic_DNA"/>
</dbReference>
<evidence type="ECO:0000256" key="10">
    <source>
        <dbReference type="HAMAP-Rule" id="MF_00086"/>
    </source>
</evidence>
<dbReference type="PROSITE" id="PS00376">
    <property type="entry name" value="ADOMET_SYNTHASE_1"/>
    <property type="match status" value="1"/>
</dbReference>
<comment type="caution">
    <text evidence="16">The sequence shown here is derived from an EMBL/GenBank/DDBJ whole genome shotgun (WGS) entry which is preliminary data.</text>
</comment>
<comment type="subunit">
    <text evidence="10">Homotetramer; dimer of dimers.</text>
</comment>
<feature type="binding site" description="in other chain" evidence="10">
    <location>
        <position position="102"/>
    </location>
    <ligand>
        <name>L-methionine</name>
        <dbReference type="ChEBI" id="CHEBI:57844"/>
        <note>ligand shared between two neighboring subunits</note>
    </ligand>
</feature>
<dbReference type="InterPro" id="IPR022636">
    <property type="entry name" value="S-AdoMet_synthetase_sfam"/>
</dbReference>
<dbReference type="PIRSF" id="PIRSF000497">
    <property type="entry name" value="MAT"/>
    <property type="match status" value="1"/>
</dbReference>
<feature type="binding site" description="in other chain" evidence="10">
    <location>
        <position position="289"/>
    </location>
    <ligand>
        <name>L-methionine</name>
        <dbReference type="ChEBI" id="CHEBI:57844"/>
        <note>ligand shared between two neighboring subunits</note>
    </ligand>
</feature>
<sequence length="405" mass="42766">MSASASRLFTSESVTEGHPDKICDAISDSILDALLEQDPGAKVAVETLVTTGQVHVAGEVNTTAYADIPTIVRDKILEIGYDSSTKGFDGASCGVNVAIGAQSPEIAQGLTDSHEKQTGTHADELDLQGAGDQGLMFGYATAETPELMPLPIALAHRLSRRLTEVRKSGLLPYLRPDGKTQVTIEYADDVPVRLDTVVVSTQHAADIDIAGMLTPDIAKHVLEPVFAELDLPTPLDTSNPRLLVNPTGSFVLGGPMGDAGLTGRKIIVDTYGGMSRHGGGAFSGKDPSKVDRSAAYAMRWVAKNAVAAGLAKRIEVQVAYAIGKAAPVGLFVETFGTETVDPGTIQKAISEVFDLRPAAIVRDLDLLRPIYAPTAAYGHFGRTDVDLPWEQTNRVAELRAAAGIA</sequence>
<accession>A0ABV6H917</accession>
<dbReference type="InterPro" id="IPR022631">
    <property type="entry name" value="ADOMET_SYNTHASE_CS"/>
</dbReference>
<keyword evidence="17" id="KW-1185">Reference proteome</keyword>
<feature type="binding site" evidence="10">
    <location>
        <position position="258"/>
    </location>
    <ligand>
        <name>ATP</name>
        <dbReference type="ChEBI" id="CHEBI:30616"/>
        <note>ligand shared between two neighboring subunits</note>
    </ligand>
</feature>
<feature type="binding site" description="in other chain" evidence="10">
    <location>
        <position position="18"/>
    </location>
    <ligand>
        <name>ATP</name>
        <dbReference type="ChEBI" id="CHEBI:30616"/>
        <note>ligand shared between two neighboring subunits</note>
    </ligand>
</feature>
<dbReference type="RefSeq" id="WP_382364019.1">
    <property type="nucleotide sequence ID" value="NZ_JBHLWV010000020.1"/>
</dbReference>
<feature type="domain" description="S-adenosylmethionine synthetase N-terminal" evidence="13">
    <location>
        <begin position="7"/>
        <end position="104"/>
    </location>
</feature>
<evidence type="ECO:0000256" key="7">
    <source>
        <dbReference type="ARBA" id="ARBA00022840"/>
    </source>
</evidence>
<dbReference type="NCBIfam" id="TIGR01034">
    <property type="entry name" value="metK"/>
    <property type="match status" value="1"/>
</dbReference>
<dbReference type="PANTHER" id="PTHR11964">
    <property type="entry name" value="S-ADENOSYLMETHIONINE SYNTHETASE"/>
    <property type="match status" value="1"/>
</dbReference>
<dbReference type="InterPro" id="IPR002133">
    <property type="entry name" value="S-AdoMet_synthetase"/>
</dbReference>
<keyword evidence="9 10" id="KW-0630">Potassium</keyword>
<dbReference type="Pfam" id="PF02773">
    <property type="entry name" value="S-AdoMet_synt_C"/>
    <property type="match status" value="1"/>
</dbReference>
<dbReference type="InterPro" id="IPR022628">
    <property type="entry name" value="S-AdoMet_synt_N"/>
</dbReference>